<evidence type="ECO:0000313" key="1">
    <source>
        <dbReference type="EMBL" id="EYB88474.1"/>
    </source>
</evidence>
<reference evidence="2" key="1">
    <citation type="journal article" date="2015" name="Nat. Genet.">
        <title>The genome and transcriptome of the zoonotic hookworm Ancylostoma ceylanicum identify infection-specific gene families.</title>
        <authorList>
            <person name="Schwarz E.M."/>
            <person name="Hu Y."/>
            <person name="Antoshechkin I."/>
            <person name="Miller M.M."/>
            <person name="Sternberg P.W."/>
            <person name="Aroian R.V."/>
        </authorList>
    </citation>
    <scope>NUCLEOTIDE SEQUENCE</scope>
    <source>
        <strain evidence="2">HY135</strain>
    </source>
</reference>
<proteinExistence type="predicted"/>
<comment type="caution">
    <text evidence="1">The sequence shown here is derived from an EMBL/GenBank/DDBJ whole genome shotgun (WGS) entry which is preliminary data.</text>
</comment>
<dbReference type="Proteomes" id="UP000024635">
    <property type="component" value="Unassembled WGS sequence"/>
</dbReference>
<accession>A0A016SDV7</accession>
<dbReference type="InterPro" id="IPR012337">
    <property type="entry name" value="RNaseH-like_sf"/>
</dbReference>
<keyword evidence="2" id="KW-1185">Reference proteome</keyword>
<evidence type="ECO:0000313" key="2">
    <source>
        <dbReference type="Proteomes" id="UP000024635"/>
    </source>
</evidence>
<sequence>MVDVLRPLATATKFVQHHEYAPISVVIPLYKDIMRELSANSSPTKKVTDAIADGLRRRMREGYEDQEHFVLATMVDPRFKDTYFAPDKKEPFVQKLEQLAGVLSRRPRRGGQR</sequence>
<gene>
    <name evidence="1" type="primary">Acey_s0246.g29</name>
    <name evidence="1" type="ORF">Y032_0246g29</name>
</gene>
<dbReference type="STRING" id="53326.A0A016SDV7"/>
<protein>
    <submittedName>
        <fullName evidence="1">Uncharacterized protein</fullName>
    </submittedName>
</protein>
<dbReference type="SUPFAM" id="SSF53098">
    <property type="entry name" value="Ribonuclease H-like"/>
    <property type="match status" value="1"/>
</dbReference>
<dbReference type="OrthoDB" id="5865631at2759"/>
<name>A0A016SDV7_9BILA</name>
<organism evidence="1 2">
    <name type="scientific">Ancylostoma ceylanicum</name>
    <dbReference type="NCBI Taxonomy" id="53326"/>
    <lineage>
        <taxon>Eukaryota</taxon>
        <taxon>Metazoa</taxon>
        <taxon>Ecdysozoa</taxon>
        <taxon>Nematoda</taxon>
        <taxon>Chromadorea</taxon>
        <taxon>Rhabditida</taxon>
        <taxon>Rhabditina</taxon>
        <taxon>Rhabditomorpha</taxon>
        <taxon>Strongyloidea</taxon>
        <taxon>Ancylostomatidae</taxon>
        <taxon>Ancylostomatinae</taxon>
        <taxon>Ancylostoma</taxon>
    </lineage>
</organism>
<dbReference type="EMBL" id="JARK01001582">
    <property type="protein sequence ID" value="EYB88474.1"/>
    <property type="molecule type" value="Genomic_DNA"/>
</dbReference>
<dbReference type="AlphaFoldDB" id="A0A016SDV7"/>